<keyword evidence="1" id="KW-0175">Coiled coil</keyword>
<protein>
    <recommendedName>
        <fullName evidence="4">DUF4932 domain-containing protein</fullName>
    </recommendedName>
</protein>
<organism evidence="2 3">
    <name type="scientific">Thermosipho ferrireducens</name>
    <dbReference type="NCBI Taxonomy" id="2571116"/>
    <lineage>
        <taxon>Bacteria</taxon>
        <taxon>Thermotogati</taxon>
        <taxon>Thermotogota</taxon>
        <taxon>Thermotogae</taxon>
        <taxon>Thermotogales</taxon>
        <taxon>Fervidobacteriaceae</taxon>
        <taxon>Thermosipho</taxon>
    </lineage>
</organism>
<name>A0ABX7S5B0_9BACT</name>
<evidence type="ECO:0000256" key="1">
    <source>
        <dbReference type="SAM" id="Coils"/>
    </source>
</evidence>
<dbReference type="EMBL" id="CP071446">
    <property type="protein sequence ID" value="QTA37702.1"/>
    <property type="molecule type" value="Genomic_DNA"/>
</dbReference>
<gene>
    <name evidence="2" type="ORF">JYK00_08230</name>
</gene>
<keyword evidence="3" id="KW-1185">Reference proteome</keyword>
<dbReference type="Proteomes" id="UP000671862">
    <property type="component" value="Chromosome"/>
</dbReference>
<dbReference type="Pfam" id="PF18958">
    <property type="entry name" value="DUF5700"/>
    <property type="match status" value="1"/>
</dbReference>
<dbReference type="RefSeq" id="WP_207566426.1">
    <property type="nucleotide sequence ID" value="NZ_CP071446.1"/>
</dbReference>
<dbReference type="InterPro" id="IPR043754">
    <property type="entry name" value="DUF5700"/>
</dbReference>
<reference evidence="2 3" key="1">
    <citation type="submission" date="2021-03" db="EMBL/GenBank/DDBJ databases">
        <title>Thermosipho ferrireducens sp.nov., an anaerobic thermophilic iron-reducing bacterium isolated from a deep-sea hydrothermal sulfide deposits.</title>
        <authorList>
            <person name="Zeng X."/>
            <person name="Chen Y."/>
            <person name="Shao Z."/>
        </authorList>
    </citation>
    <scope>NUCLEOTIDE SEQUENCE [LARGE SCALE GENOMIC DNA]</scope>
    <source>
        <strain evidence="2 3">JL129W03</strain>
    </source>
</reference>
<evidence type="ECO:0000313" key="2">
    <source>
        <dbReference type="EMBL" id="QTA37702.1"/>
    </source>
</evidence>
<evidence type="ECO:0000313" key="3">
    <source>
        <dbReference type="Proteomes" id="UP000671862"/>
    </source>
</evidence>
<feature type="coiled-coil region" evidence="1">
    <location>
        <begin position="11"/>
        <end position="38"/>
    </location>
</feature>
<proteinExistence type="predicted"/>
<sequence length="465" mass="54341">MCSNSHDEYEWNKLKHSLSSYKEKIKNLEKEYSISEIEYIANLINQLDAPENIKELFYIQQKQAELGGGFYGIIPEPIKHPEEIPVPDSPENFLELISYLLHIRKMQREAVSSVGFPIQFSGDSYIPKKNILSNSKIKIILDFQAIKEVLAYFFSKNPTYNEAYRIANNEIFKEMVKHRNSLGYVPGPEFTTQYLADFLFFAASKKPVYEVWKWINPWNFFDFADIYSNKERYKTLIETLEKNKEDIESYISFKLEKYTPEGFEFQEKFVFGVEWAIRGWATDKFGGVNIEHVKDNYKFLIDTIIHETFHRIQAVLYPGNNNKEFTMLEKPLQDKKLDAFYKAMTYVFLEGTATHVQKGAFSNKSIPDVQAAVNIFNEIYKTIFQKKEYEKLETLLNEGLRSNGPFYALGHYMSHIIEQNYSNEAIADCLVKGSPEFFKLFLNTKEGKIFPKNISDIIKNIDIPL</sequence>
<accession>A0ABX7S5B0</accession>
<evidence type="ECO:0008006" key="4">
    <source>
        <dbReference type="Google" id="ProtNLM"/>
    </source>
</evidence>